<dbReference type="EMBL" id="CP011542">
    <property type="protein sequence ID" value="AKK06930.1"/>
    <property type="molecule type" value="Genomic_DNA"/>
</dbReference>
<keyword evidence="2" id="KW-1185">Reference proteome</keyword>
<evidence type="ECO:0000313" key="2">
    <source>
        <dbReference type="Proteomes" id="UP000035199"/>
    </source>
</evidence>
<dbReference type="KEGG" id="cmv:CMUST_13180"/>
<reference evidence="2" key="2">
    <citation type="submission" date="2015-05" db="EMBL/GenBank/DDBJ databases">
        <title>Complete genome sequence of Corynebacterium mustelae DSM 45274, isolated from various tissues of a male ferret with lethal sepsis.</title>
        <authorList>
            <person name="Ruckert C."/>
            <person name="Albersmeier A."/>
            <person name="Winkler A."/>
            <person name="Tauch A."/>
        </authorList>
    </citation>
    <scope>NUCLEOTIDE SEQUENCE [LARGE SCALE GENOMIC DNA]</scope>
    <source>
        <strain evidence="2">DSM 45274</strain>
    </source>
</reference>
<protein>
    <submittedName>
        <fullName evidence="1">Uncharacterized protein</fullName>
    </submittedName>
</protein>
<dbReference type="RefSeq" id="WP_047262862.1">
    <property type="nucleotide sequence ID" value="NZ_CP011542.1"/>
</dbReference>
<sequence length="274" mass="31319">MPSTILFDPSFLLSLDFADIDFSVCKADPDFSVDRVSVNGVDYVLVMPNDVVNGGYPESRWTIVDGVVTEMTVHWDSPFTDIDGISVSDRDKFVAEWNQKCGGGLVSCGDGQIWNQDKTISVVPGVYSRSRGDLRSLTYFNPDRQSHKQTPTYFVLGQFDSPHSIERFLDHCVWTDLRRQFSVSLDGWLYLWPGIKDRWPDINTDKAQWLEALDAVMGYVFADGRFEVYDSSTDEPITTVDRFMEATRKFREERDIEAIQLFFFISVAALELRP</sequence>
<accession>A0A0G3H2F4</accession>
<dbReference type="PATRIC" id="fig|571915.4.peg.2822"/>
<dbReference type="STRING" id="571915.CMUST_13180"/>
<name>A0A0G3H2F4_9CORY</name>
<evidence type="ECO:0000313" key="1">
    <source>
        <dbReference type="EMBL" id="AKK06930.1"/>
    </source>
</evidence>
<organism evidence="1 2">
    <name type="scientific">Corynebacterium mustelae</name>
    <dbReference type="NCBI Taxonomy" id="571915"/>
    <lineage>
        <taxon>Bacteria</taxon>
        <taxon>Bacillati</taxon>
        <taxon>Actinomycetota</taxon>
        <taxon>Actinomycetes</taxon>
        <taxon>Mycobacteriales</taxon>
        <taxon>Corynebacteriaceae</taxon>
        <taxon>Corynebacterium</taxon>
    </lineage>
</organism>
<dbReference type="AlphaFoldDB" id="A0A0G3H2F4"/>
<proteinExistence type="predicted"/>
<dbReference type="Proteomes" id="UP000035199">
    <property type="component" value="Chromosome"/>
</dbReference>
<reference evidence="1 2" key="1">
    <citation type="journal article" date="2015" name="Genome Announc.">
        <title>Complete Genome Sequence of the Type Strain Corynebacterium mustelae DSM 45274, Isolated from Various Tissues of a Male Ferret with Lethal Sepsis.</title>
        <authorList>
            <person name="Ruckert C."/>
            <person name="Eimer J."/>
            <person name="Winkler A."/>
            <person name="Tauch A."/>
        </authorList>
    </citation>
    <scope>NUCLEOTIDE SEQUENCE [LARGE SCALE GENOMIC DNA]</scope>
    <source>
        <strain evidence="1 2">DSM 45274</strain>
    </source>
</reference>
<gene>
    <name evidence="1" type="ORF">CMUST_13180</name>
</gene>
<dbReference type="OrthoDB" id="4429891at2"/>